<feature type="domain" description="SbsA Ig-like" evidence="3">
    <location>
        <begin position="35"/>
        <end position="134"/>
    </location>
</feature>
<gene>
    <name evidence="4" type="ORF">D8S85_09150</name>
</gene>
<dbReference type="PROSITE" id="PS51257">
    <property type="entry name" value="PROKAR_LIPOPROTEIN"/>
    <property type="match status" value="1"/>
</dbReference>
<feature type="region of interest" description="Disordered" evidence="2">
    <location>
        <begin position="610"/>
        <end position="637"/>
    </location>
</feature>
<keyword evidence="1" id="KW-0732">Signal</keyword>
<evidence type="ECO:0000313" key="4">
    <source>
        <dbReference type="EMBL" id="AZS29695.1"/>
    </source>
</evidence>
<evidence type="ECO:0000256" key="2">
    <source>
        <dbReference type="SAM" id="MobiDB-lite"/>
    </source>
</evidence>
<evidence type="ECO:0000313" key="5">
    <source>
        <dbReference type="Proteomes" id="UP000270673"/>
    </source>
</evidence>
<feature type="compositionally biased region" description="Basic and acidic residues" evidence="2">
    <location>
        <begin position="610"/>
        <end position="630"/>
    </location>
</feature>
<dbReference type="AlphaFoldDB" id="A0A3Q9IN35"/>
<dbReference type="OrthoDB" id="9809989at2"/>
<evidence type="ECO:0000256" key="1">
    <source>
        <dbReference type="ARBA" id="ARBA00022729"/>
    </source>
</evidence>
<dbReference type="KEGG" id="buy:D8S85_09150"/>
<dbReference type="InterPro" id="IPR032812">
    <property type="entry name" value="SbsA_Ig"/>
</dbReference>
<accession>A0A3Q9IN35</accession>
<name>A0A3Q9IN35_9BACT</name>
<evidence type="ECO:0000259" key="3">
    <source>
        <dbReference type="Pfam" id="PF13205"/>
    </source>
</evidence>
<keyword evidence="5" id="KW-1185">Reference proteome</keyword>
<dbReference type="Proteomes" id="UP000270673">
    <property type="component" value="Chromosome"/>
</dbReference>
<dbReference type="SUPFAM" id="SSF49452">
    <property type="entry name" value="Starch-binding domain-like"/>
    <property type="match status" value="1"/>
</dbReference>
<reference evidence="4 5" key="1">
    <citation type="submission" date="2018-10" db="EMBL/GenBank/DDBJ databases">
        <title>Butyricimonas faecalis sp. nov., isolated from human faeces and emended description of the genus Butyricimonas.</title>
        <authorList>
            <person name="Le Roy T."/>
            <person name="Van der Smissen P."/>
            <person name="Paquot A."/>
            <person name="Delzenne N."/>
            <person name="Muccioli G."/>
            <person name="Collet J.-F."/>
            <person name="Cani P.D."/>
        </authorList>
    </citation>
    <scope>NUCLEOTIDE SEQUENCE [LARGE SCALE GENOMIC DNA]</scope>
    <source>
        <strain evidence="4 5">H184</strain>
    </source>
</reference>
<protein>
    <recommendedName>
        <fullName evidence="3">SbsA Ig-like domain-containing protein</fullName>
    </recommendedName>
</protein>
<sequence>MNKFFWNGFCFVAIIVALIIYACANRGYPQGGEKDETPPQVVKEVPESFSTNFKGKQIDIYFDEYVQLKDINKKFVMSPPMKKKARVSLRGKYVRVTFQDSLKPNTTYTLDFADAIVDNNEGNPLGFYRYVFSTGPQLDSMELGGQVIDMETQLPVLGATVMFYQNTADSVPLTDLPSYVAKTDSAGMFRVTNIKNDTYRVLAIDDARGNYLFVPSETKVGFVDSLVQTISFPTTVYDTIHPDTTVIEGRRTKKGVEFKVLSKDTVIRRDFTMFGPTNLFIPMFDEEKTLLYLVDEARKERERLDFTFSVPAEHQLKVRLLGLHLLDKVDQDDWYIEERSAGRDTVQLWIKDSLVYKVDSLVAEASYLRTDSLGKRVLLADTIKFYYKDKPDPKGKRKKEQDSIPAIKFMEISAGVGSTMDLNKSITLEFDRPIVEDGLKNIQLFEMVDSVLTPVDFKLKHDSLKIRRYYLEKEWKPETEYQLSIDSMGIYSIYGLYNNKLEKSFKTKAIEDYGSIIVNVKEATTPIILQLYQGDKEIKVLEERTIKGNGKVVFDYLGEGTYMIRAIIDRNGNGKWDTGNYLKHLQPEEVKYLPTEIKLKKNFDVEQDFDMSKTYKREDPSKKKNTEGDKKRNRTNR</sequence>
<dbReference type="EMBL" id="CP032819">
    <property type="protein sequence ID" value="AZS29695.1"/>
    <property type="molecule type" value="Genomic_DNA"/>
</dbReference>
<organism evidence="4 5">
    <name type="scientific">Butyricimonas faecalis</name>
    <dbReference type="NCBI Taxonomy" id="2093856"/>
    <lineage>
        <taxon>Bacteria</taxon>
        <taxon>Pseudomonadati</taxon>
        <taxon>Bacteroidota</taxon>
        <taxon>Bacteroidia</taxon>
        <taxon>Bacteroidales</taxon>
        <taxon>Odoribacteraceae</taxon>
        <taxon>Butyricimonas</taxon>
    </lineage>
</organism>
<dbReference type="Pfam" id="PF13205">
    <property type="entry name" value="Big_5"/>
    <property type="match status" value="1"/>
</dbReference>
<dbReference type="GO" id="GO:0030246">
    <property type="term" value="F:carbohydrate binding"/>
    <property type="evidence" value="ECO:0007669"/>
    <property type="project" value="InterPro"/>
</dbReference>
<dbReference type="RefSeq" id="WP_106480431.1">
    <property type="nucleotide sequence ID" value="NZ_CP032819.1"/>
</dbReference>
<proteinExistence type="predicted"/>
<dbReference type="InterPro" id="IPR013784">
    <property type="entry name" value="Carb-bd-like_fold"/>
</dbReference>